<protein>
    <recommendedName>
        <fullName evidence="3">DUF5062 domain-containing protein</fullName>
    </recommendedName>
</protein>
<sequence length="120" mass="14152">MSIDRYFHIVFFFDPVPEYSYSEKAGIYNDEVAALKKIKNETELVREALRIGAIYVEKRKAAKFEQTDSSRQKIEYLYRLLVHDNLIQPLVKGQESEQNMKHKLALWISRQLPEGHPLLK</sequence>
<dbReference type="Pfam" id="PF16691">
    <property type="entry name" value="DUF5062"/>
    <property type="match status" value="1"/>
</dbReference>
<dbReference type="RefSeq" id="WP_330217142.1">
    <property type="nucleotide sequence ID" value="NZ_CP013251.1"/>
</dbReference>
<dbReference type="InterPro" id="IPR038316">
    <property type="entry name" value="DUF5062_sf"/>
</dbReference>
<evidence type="ECO:0000313" key="2">
    <source>
        <dbReference type="Proteomes" id="UP000071065"/>
    </source>
</evidence>
<dbReference type="KEGG" id="emp:EZMO1_0632"/>
<gene>
    <name evidence="1" type="ORF">EZMO1_0632</name>
</gene>
<dbReference type="STRING" id="570277.EZMO1_0632"/>
<proteinExistence type="predicted"/>
<dbReference type="Gene3D" id="1.20.120.1930">
    <property type="entry name" value="Uncharacterised protein PF16691, DUF5062"/>
    <property type="match status" value="1"/>
</dbReference>
<organism evidence="1 2">
    <name type="scientific">Endozoicomonas montiporae CL-33</name>
    <dbReference type="NCBI Taxonomy" id="570277"/>
    <lineage>
        <taxon>Bacteria</taxon>
        <taxon>Pseudomonadati</taxon>
        <taxon>Pseudomonadota</taxon>
        <taxon>Gammaproteobacteria</taxon>
        <taxon>Oceanospirillales</taxon>
        <taxon>Endozoicomonadaceae</taxon>
        <taxon>Endozoicomonas</taxon>
    </lineage>
</organism>
<reference evidence="1 2" key="1">
    <citation type="journal article" date="2016" name="Front. Microbiol.">
        <title>Genomic Insight into the Host-Endosymbiont Relationship of Endozoicomonas montiporae CL-33(T) with its Coral Host.</title>
        <authorList>
            <person name="Ding J.-Y."/>
            <person name="Shiu J.-H."/>
            <person name="Chen W.-M."/>
            <person name="Chiang Y.-R."/>
            <person name="Tang S.-L."/>
        </authorList>
    </citation>
    <scope>NUCLEOTIDE SEQUENCE [LARGE SCALE GENOMIC DNA]</scope>
    <source>
        <strain evidence="1 2">CL-33</strain>
    </source>
</reference>
<dbReference type="AlphaFoldDB" id="A0A142B7Z6"/>
<dbReference type="EMBL" id="CP013251">
    <property type="protein sequence ID" value="AMO54872.1"/>
    <property type="molecule type" value="Genomic_DNA"/>
</dbReference>
<evidence type="ECO:0008006" key="3">
    <source>
        <dbReference type="Google" id="ProtNLM"/>
    </source>
</evidence>
<dbReference type="InterPro" id="IPR032036">
    <property type="entry name" value="DUF5062"/>
</dbReference>
<name>A0A142B7Z6_9GAMM</name>
<dbReference type="Proteomes" id="UP000071065">
    <property type="component" value="Chromosome"/>
</dbReference>
<dbReference type="PATRIC" id="fig|570277.3.peg.677"/>
<accession>A0A142B7Z6</accession>
<evidence type="ECO:0000313" key="1">
    <source>
        <dbReference type="EMBL" id="AMO54872.1"/>
    </source>
</evidence>